<evidence type="ECO:0000256" key="7">
    <source>
        <dbReference type="RuleBase" id="RU366025"/>
    </source>
</evidence>
<dbReference type="InterPro" id="IPR050164">
    <property type="entry name" value="Peptidase_C19"/>
</dbReference>
<keyword evidence="9" id="KW-0472">Membrane</keyword>
<dbReference type="Proteomes" id="UP000027361">
    <property type="component" value="Unassembled WGS sequence"/>
</dbReference>
<name>A0A066VCH1_TILAU</name>
<accession>A0A066VCH1</accession>
<evidence type="ECO:0000256" key="3">
    <source>
        <dbReference type="ARBA" id="ARBA00022670"/>
    </source>
</evidence>
<dbReference type="EMBL" id="JMSN01000108">
    <property type="protein sequence ID" value="KDN39171.1"/>
    <property type="molecule type" value="Genomic_DNA"/>
</dbReference>
<dbReference type="EC" id="3.4.19.12" evidence="7"/>
<dbReference type="Gene3D" id="3.90.70.10">
    <property type="entry name" value="Cysteine proteinases"/>
    <property type="match status" value="1"/>
</dbReference>
<keyword evidence="13" id="KW-1185">Reference proteome</keyword>
<feature type="signal peptide" evidence="10">
    <location>
        <begin position="1"/>
        <end position="25"/>
    </location>
</feature>
<evidence type="ECO:0000256" key="4">
    <source>
        <dbReference type="ARBA" id="ARBA00022786"/>
    </source>
</evidence>
<evidence type="ECO:0000256" key="2">
    <source>
        <dbReference type="ARBA" id="ARBA00009085"/>
    </source>
</evidence>
<keyword evidence="6 7" id="KW-0788">Thiol protease</keyword>
<evidence type="ECO:0000256" key="8">
    <source>
        <dbReference type="SAM" id="MobiDB-lite"/>
    </source>
</evidence>
<dbReference type="PANTHER" id="PTHR24006:SF888">
    <property type="entry name" value="UBIQUITIN CARBOXYL-TERMINAL HYDROLASE 30"/>
    <property type="match status" value="1"/>
</dbReference>
<keyword evidence="4 7" id="KW-0833">Ubl conjugation pathway</keyword>
<feature type="transmembrane region" description="Helical" evidence="9">
    <location>
        <begin position="57"/>
        <end position="76"/>
    </location>
</feature>
<comment type="similarity">
    <text evidence="2 7">Belongs to the peptidase C19 family.</text>
</comment>
<evidence type="ECO:0000256" key="1">
    <source>
        <dbReference type="ARBA" id="ARBA00000707"/>
    </source>
</evidence>
<feature type="region of interest" description="Disordered" evidence="8">
    <location>
        <begin position="671"/>
        <end position="695"/>
    </location>
</feature>
<evidence type="ECO:0000256" key="5">
    <source>
        <dbReference type="ARBA" id="ARBA00022801"/>
    </source>
</evidence>
<feature type="domain" description="USP" evidence="11">
    <location>
        <begin position="183"/>
        <end position="664"/>
    </location>
</feature>
<comment type="caution">
    <text evidence="12">The sequence shown here is derived from an EMBL/GenBank/DDBJ whole genome shotgun (WGS) entry which is preliminary data.</text>
</comment>
<keyword evidence="3 7" id="KW-0645">Protease</keyword>
<dbReference type="GO" id="GO:0006508">
    <property type="term" value="P:proteolysis"/>
    <property type="evidence" value="ECO:0007669"/>
    <property type="project" value="UniProtKB-KW"/>
</dbReference>
<dbReference type="PROSITE" id="PS00972">
    <property type="entry name" value="USP_1"/>
    <property type="match status" value="1"/>
</dbReference>
<feature type="compositionally biased region" description="Polar residues" evidence="8">
    <location>
        <begin position="723"/>
        <end position="739"/>
    </location>
</feature>
<dbReference type="InterPro" id="IPR028889">
    <property type="entry name" value="USP"/>
</dbReference>
<keyword evidence="5 7" id="KW-0378">Hydrolase</keyword>
<evidence type="ECO:0000259" key="11">
    <source>
        <dbReference type="PROSITE" id="PS50235"/>
    </source>
</evidence>
<dbReference type="InterPro" id="IPR038765">
    <property type="entry name" value="Papain-like_cys_pep_sf"/>
</dbReference>
<dbReference type="InterPro" id="IPR001394">
    <property type="entry name" value="Peptidase_C19_UCH"/>
</dbReference>
<dbReference type="STRING" id="1037660.A0A066VCH1"/>
<feature type="chain" id="PRO_5001631926" description="Ubiquitin carboxyl-terminal hydrolase" evidence="10">
    <location>
        <begin position="26"/>
        <end position="739"/>
    </location>
</feature>
<comment type="catalytic activity">
    <reaction evidence="1 7">
        <text>Thiol-dependent hydrolysis of ester, thioester, amide, peptide and isopeptide bonds formed by the C-terminal Gly of ubiquitin (a 76-residue protein attached to proteins as an intracellular targeting signal).</text>
        <dbReference type="EC" id="3.4.19.12"/>
    </reaction>
</comment>
<proteinExistence type="inferred from homology"/>
<dbReference type="GO" id="GO:0005829">
    <property type="term" value="C:cytosol"/>
    <property type="evidence" value="ECO:0007669"/>
    <property type="project" value="TreeGrafter"/>
</dbReference>
<dbReference type="PROSITE" id="PS00973">
    <property type="entry name" value="USP_2"/>
    <property type="match status" value="1"/>
</dbReference>
<dbReference type="OrthoDB" id="2020758at2759"/>
<organism evidence="12 13">
    <name type="scientific">Tilletiaria anomala (strain ATCC 24038 / CBS 436.72 / UBC 951)</name>
    <dbReference type="NCBI Taxonomy" id="1037660"/>
    <lineage>
        <taxon>Eukaryota</taxon>
        <taxon>Fungi</taxon>
        <taxon>Dikarya</taxon>
        <taxon>Basidiomycota</taxon>
        <taxon>Ustilaginomycotina</taxon>
        <taxon>Exobasidiomycetes</taxon>
        <taxon>Georgefischeriales</taxon>
        <taxon>Tilletiariaceae</taxon>
        <taxon>Tilletiaria</taxon>
    </lineage>
</organism>
<keyword evidence="9" id="KW-1133">Transmembrane helix</keyword>
<dbReference type="GeneID" id="25263017"/>
<dbReference type="PANTHER" id="PTHR24006">
    <property type="entry name" value="UBIQUITIN CARBOXYL-TERMINAL HYDROLASE"/>
    <property type="match status" value="1"/>
</dbReference>
<dbReference type="OMA" id="NRDNSCY"/>
<protein>
    <recommendedName>
        <fullName evidence="7">Ubiquitin carboxyl-terminal hydrolase</fullName>
        <ecNumber evidence="7">3.4.19.12</ecNumber>
    </recommendedName>
</protein>
<dbReference type="Pfam" id="PF00443">
    <property type="entry name" value="UCH"/>
    <property type="match status" value="1"/>
</dbReference>
<gene>
    <name evidence="12" type="ORF">K437DRAFT_239691</name>
</gene>
<feature type="region of interest" description="Disordered" evidence="8">
    <location>
        <begin position="712"/>
        <end position="739"/>
    </location>
</feature>
<dbReference type="GO" id="GO:0004843">
    <property type="term" value="F:cysteine-type deubiquitinase activity"/>
    <property type="evidence" value="ECO:0007669"/>
    <property type="project" value="UniProtKB-UniRule"/>
</dbReference>
<dbReference type="HOGENOM" id="CLU_013485_1_1_1"/>
<dbReference type="InParanoid" id="A0A066VCH1"/>
<dbReference type="AlphaFoldDB" id="A0A066VCH1"/>
<evidence type="ECO:0000256" key="6">
    <source>
        <dbReference type="ARBA" id="ARBA00022807"/>
    </source>
</evidence>
<evidence type="ECO:0000256" key="9">
    <source>
        <dbReference type="SAM" id="Phobius"/>
    </source>
</evidence>
<dbReference type="CDD" id="cd02662">
    <property type="entry name" value="Peptidase_C19F"/>
    <property type="match status" value="1"/>
</dbReference>
<evidence type="ECO:0000313" key="13">
    <source>
        <dbReference type="Proteomes" id="UP000027361"/>
    </source>
</evidence>
<evidence type="ECO:0000256" key="10">
    <source>
        <dbReference type="SAM" id="SignalP"/>
    </source>
</evidence>
<keyword evidence="10" id="KW-0732">Signal</keyword>
<dbReference type="PROSITE" id="PS50235">
    <property type="entry name" value="USP_3"/>
    <property type="match status" value="1"/>
</dbReference>
<sequence>MPSSPPVPSICIATLSFATITTVAAAESGFVLVEPGQKLPYPLFGIFPLSLDLQTQAIIGATLLVVIFSAGFFIFCEDSESVIEELQQQVQPIFYLLGQAAHWLLSETMAPVSAGLGLGTEVTSRIHRFTLGRHSSRPADPSHASLVVRASKRPRGASGLRRAQPKAGRSSETVFTQALQHHPGLHNTGNTCFFNSVLQSLASVEGVNEYLEGIMSLAENWDVATPVTDALHDMISVLNTPGCKPSAVYPSDVSRALGQVSLMNGTRSLVGAHQQQDAHELLVLLTNAIDDELSTVKAYRAEVLRLSRGGLRAALPLAFLEEPPSREDPSNSFRGLTAQRTSCYTCGYTEAIRHHAFEELSLSVPAYGCTLEHCLARWTEVEEVEWVCHACSMRRTAESLAADCARLEGTATGPIKALVNRASREQSKPKAKGSSLPKGESISASKKKRLKEVRKAEACVNMVIQMRMHEDEAMRSGLLEGIKLDRTPSPSSTKQVMIARASHTLVIHLNRSSYYGSFGATKNNASVRFGEFLDLRPFTTNGRLSVAADEPISRCDAVDRPPLASGGQWAGAVELSVEERIQHLFRLQSVVVHLGGHHFGHYIAFRRRPDLGAWRAPSDLDLKVPTINASSSSDWLQISDESVRPCSLNDVLAQHAFLLFYERVAPPASSKRHARSTVDGVDIKPSAEHVQAPKGMENLVLEKEQRMRRLMQPKTVARWSVEPGSSTPGSRQASVMPSD</sequence>
<reference evidence="12 13" key="1">
    <citation type="submission" date="2014-05" db="EMBL/GenBank/DDBJ databases">
        <title>Draft genome sequence of a rare smut relative, Tilletiaria anomala UBC 951.</title>
        <authorList>
            <consortium name="DOE Joint Genome Institute"/>
            <person name="Toome M."/>
            <person name="Kuo A."/>
            <person name="Henrissat B."/>
            <person name="Lipzen A."/>
            <person name="Tritt A."/>
            <person name="Yoshinaga Y."/>
            <person name="Zane M."/>
            <person name="Barry K."/>
            <person name="Grigoriev I.V."/>
            <person name="Spatafora J.W."/>
            <person name="Aimea M.C."/>
        </authorList>
    </citation>
    <scope>NUCLEOTIDE SEQUENCE [LARGE SCALE GENOMIC DNA]</scope>
    <source>
        <strain evidence="12 13">UBC 951</strain>
    </source>
</reference>
<evidence type="ECO:0000313" key="12">
    <source>
        <dbReference type="EMBL" id="KDN39171.1"/>
    </source>
</evidence>
<feature type="region of interest" description="Disordered" evidence="8">
    <location>
        <begin position="153"/>
        <end position="172"/>
    </location>
</feature>
<dbReference type="InterPro" id="IPR018200">
    <property type="entry name" value="USP_CS"/>
</dbReference>
<dbReference type="GO" id="GO:0005634">
    <property type="term" value="C:nucleus"/>
    <property type="evidence" value="ECO:0007669"/>
    <property type="project" value="TreeGrafter"/>
</dbReference>
<feature type="region of interest" description="Disordered" evidence="8">
    <location>
        <begin position="419"/>
        <end position="448"/>
    </location>
</feature>
<dbReference type="SUPFAM" id="SSF54001">
    <property type="entry name" value="Cysteine proteinases"/>
    <property type="match status" value="1"/>
</dbReference>
<dbReference type="GO" id="GO:0016579">
    <property type="term" value="P:protein deubiquitination"/>
    <property type="evidence" value="ECO:0007669"/>
    <property type="project" value="InterPro"/>
</dbReference>
<keyword evidence="9" id="KW-0812">Transmembrane</keyword>
<dbReference type="RefSeq" id="XP_013240951.1">
    <property type="nucleotide sequence ID" value="XM_013385497.1"/>
</dbReference>